<feature type="domain" description="Beta-lactamase-related" evidence="1">
    <location>
        <begin position="32"/>
        <end position="378"/>
    </location>
</feature>
<evidence type="ECO:0000259" key="1">
    <source>
        <dbReference type="Pfam" id="PF00144"/>
    </source>
</evidence>
<accession>A0A6C7E929</accession>
<dbReference type="Pfam" id="PF00144">
    <property type="entry name" value="Beta-lactamase"/>
    <property type="match status" value="1"/>
</dbReference>
<dbReference type="RefSeq" id="WP_015442218.1">
    <property type="nucleotide sequence ID" value="NC_020520.1"/>
</dbReference>
<evidence type="ECO:0000313" key="2">
    <source>
        <dbReference type="EMBL" id="BAN02971.1"/>
    </source>
</evidence>
<protein>
    <submittedName>
        <fullName evidence="2">Putative esterase</fullName>
    </submittedName>
</protein>
<dbReference type="AlphaFoldDB" id="A0A6C7E929"/>
<dbReference type="Gene3D" id="3.40.710.10">
    <property type="entry name" value="DD-peptidase/beta-lactamase superfamily"/>
    <property type="match status" value="1"/>
</dbReference>
<dbReference type="KEGG" id="aym:YM304_26570"/>
<dbReference type="SUPFAM" id="SSF56601">
    <property type="entry name" value="beta-lactamase/transpeptidase-like"/>
    <property type="match status" value="1"/>
</dbReference>
<dbReference type="EMBL" id="AP012057">
    <property type="protein sequence ID" value="BAN02971.1"/>
    <property type="molecule type" value="Genomic_DNA"/>
</dbReference>
<dbReference type="PANTHER" id="PTHR43319:SF3">
    <property type="entry name" value="BETA-LACTAMASE-RELATED DOMAIN-CONTAINING PROTEIN"/>
    <property type="match status" value="1"/>
</dbReference>
<name>A0A6C7E929_ILUCY</name>
<organism evidence="2 3">
    <name type="scientific">Ilumatobacter coccineus (strain NBRC 103263 / KCTC 29153 / YM16-304)</name>
    <dbReference type="NCBI Taxonomy" id="1313172"/>
    <lineage>
        <taxon>Bacteria</taxon>
        <taxon>Bacillati</taxon>
        <taxon>Actinomycetota</taxon>
        <taxon>Acidimicrobiia</taxon>
        <taxon>Acidimicrobiales</taxon>
        <taxon>Ilumatobacteraceae</taxon>
        <taxon>Ilumatobacter</taxon>
    </lineage>
</organism>
<sequence length="398" mass="41445">MAENPESLIYGLRMVVINGTVADGFGKVADAFAQNFADFPELGAGFALVADGELKVDISAGVADKASGRPWDADTLQLVFSTTKGAAAICVARLVEAGKLSYSDTVATHWPEFAANGKGEVTVAQMMSHQAGLPYVDAPLTIDQILEVGPVVEALAAQTPIWEPGTAHGYHAVTYGWLAGELVRRVDGRSIGTYFADEVAGPLGLDFWIGLPESEEPRVSTLEASAPPSDPAELALMLQVMGPGTIGFKALTMNGSLMAFGAENPFNTRALHATEMPAANGITNASSLARMYAATVGEVDGVRLVGADTMRAMSTEAVNGPDEALVAETRFGMGFMLNNELVPLLSPTSFGHAGAGGSLGQADPESGVGYGYVMNQMMSGIAGDPRTVRLNDAVRACL</sequence>
<gene>
    <name evidence="2" type="ORF">YM304_26570</name>
</gene>
<dbReference type="InterPro" id="IPR001466">
    <property type="entry name" value="Beta-lactam-related"/>
</dbReference>
<dbReference type="InterPro" id="IPR052907">
    <property type="entry name" value="Beta-lactamase/esterase"/>
</dbReference>
<reference evidence="2 3" key="1">
    <citation type="journal article" date="2013" name="Int. J. Syst. Evol. Microbiol.">
        <title>Ilumatobacter nonamiense sp. nov. and Ilumatobacter coccineum sp. nov., isolated from seashore sand.</title>
        <authorList>
            <person name="Matsumoto A."/>
            <person name="Kasai H."/>
            <person name="Matsuo Y."/>
            <person name="Shizuri Y."/>
            <person name="Ichikawa N."/>
            <person name="Fujita N."/>
            <person name="Omura S."/>
            <person name="Takahashi Y."/>
        </authorList>
    </citation>
    <scope>NUCLEOTIDE SEQUENCE [LARGE SCALE GENOMIC DNA]</scope>
    <source>
        <strain evidence="3">NBRC 103263 / KCTC 29153 / YM16-304</strain>
    </source>
</reference>
<evidence type="ECO:0000313" key="3">
    <source>
        <dbReference type="Proteomes" id="UP000011863"/>
    </source>
</evidence>
<proteinExistence type="predicted"/>
<dbReference type="Proteomes" id="UP000011863">
    <property type="component" value="Chromosome"/>
</dbReference>
<dbReference type="PANTHER" id="PTHR43319">
    <property type="entry name" value="BETA-LACTAMASE-RELATED"/>
    <property type="match status" value="1"/>
</dbReference>
<keyword evidence="3" id="KW-1185">Reference proteome</keyword>
<dbReference type="InterPro" id="IPR012338">
    <property type="entry name" value="Beta-lactam/transpept-like"/>
</dbReference>